<keyword evidence="3" id="KW-1185">Reference proteome</keyword>
<sequence length="76" mass="8367">MRPPSTQKANSPPESKGELLHLSPRDTIWYLNRLKESEEAARLLSQPTGNPLPAGAWNAPQSESNRMGQGEVRGET</sequence>
<evidence type="ECO:0000256" key="1">
    <source>
        <dbReference type="SAM" id="MobiDB-lite"/>
    </source>
</evidence>
<proteinExistence type="predicted"/>
<protein>
    <submittedName>
        <fullName evidence="2">Uncharacterized protein</fullName>
    </submittedName>
</protein>
<accession>W1PHY8</accession>
<name>W1PHY8_AMBTC</name>
<dbReference type="HOGENOM" id="CLU_2657773_0_0_1"/>
<organism evidence="2 3">
    <name type="scientific">Amborella trichopoda</name>
    <dbReference type="NCBI Taxonomy" id="13333"/>
    <lineage>
        <taxon>Eukaryota</taxon>
        <taxon>Viridiplantae</taxon>
        <taxon>Streptophyta</taxon>
        <taxon>Embryophyta</taxon>
        <taxon>Tracheophyta</taxon>
        <taxon>Spermatophyta</taxon>
        <taxon>Magnoliopsida</taxon>
        <taxon>Amborellales</taxon>
        <taxon>Amborellaceae</taxon>
        <taxon>Amborella</taxon>
    </lineage>
</organism>
<dbReference type="Proteomes" id="UP000017836">
    <property type="component" value="Unassembled WGS sequence"/>
</dbReference>
<dbReference type="Gramene" id="ERN06700">
    <property type="protein sequence ID" value="ERN06700"/>
    <property type="gene ID" value="AMTR_s00058p00214320"/>
</dbReference>
<dbReference type="EMBL" id="KI393888">
    <property type="protein sequence ID" value="ERN06700.1"/>
    <property type="molecule type" value="Genomic_DNA"/>
</dbReference>
<gene>
    <name evidence="2" type="ORF">AMTR_s00058p00214320</name>
</gene>
<dbReference type="AlphaFoldDB" id="W1PHY8"/>
<dbReference type="STRING" id="13333.W1PHY8"/>
<evidence type="ECO:0000313" key="3">
    <source>
        <dbReference type="Proteomes" id="UP000017836"/>
    </source>
</evidence>
<feature type="region of interest" description="Disordered" evidence="1">
    <location>
        <begin position="1"/>
        <end position="21"/>
    </location>
</feature>
<reference evidence="3" key="1">
    <citation type="journal article" date="2013" name="Science">
        <title>The Amborella genome and the evolution of flowering plants.</title>
        <authorList>
            <consortium name="Amborella Genome Project"/>
        </authorList>
    </citation>
    <scope>NUCLEOTIDE SEQUENCE [LARGE SCALE GENOMIC DNA]</scope>
</reference>
<feature type="compositionally biased region" description="Polar residues" evidence="1">
    <location>
        <begin position="1"/>
        <end position="13"/>
    </location>
</feature>
<feature type="region of interest" description="Disordered" evidence="1">
    <location>
        <begin position="41"/>
        <end position="76"/>
    </location>
</feature>
<evidence type="ECO:0000313" key="2">
    <source>
        <dbReference type="EMBL" id="ERN06700.1"/>
    </source>
</evidence>